<sequence>MSLSRHVCDDAPRMAPLPGTHAWHCQQERTDCATLTDIARHIKTLAARLRPQIDSLYLASAPLVALECCDTLTALAEEIERDDIMTLHEAYACTVQSC</sequence>
<reference evidence="1 2" key="1">
    <citation type="submission" date="2022-11" db="EMBL/GenBank/DDBJ databases">
        <title>Genome sequencing of Acetobacter type strain.</title>
        <authorList>
            <person name="Heo J."/>
            <person name="Lee D."/>
            <person name="Han B.-H."/>
            <person name="Hong S.-B."/>
            <person name="Kwon S.-W."/>
        </authorList>
    </citation>
    <scope>NUCLEOTIDE SEQUENCE [LARGE SCALE GENOMIC DNA]</scope>
    <source>
        <strain evidence="1 2">KACC 21253</strain>
    </source>
</reference>
<proteinExistence type="predicted"/>
<protein>
    <submittedName>
        <fullName evidence="1">Uncharacterized protein</fullName>
    </submittedName>
</protein>
<dbReference type="RefSeq" id="WP_173559991.1">
    <property type="nucleotide sequence ID" value="NZ_JAPIUZ010000001.1"/>
</dbReference>
<name>A0ABT3QC95_9PROT</name>
<comment type="caution">
    <text evidence="1">The sequence shown here is derived from an EMBL/GenBank/DDBJ whole genome shotgun (WGS) entry which is preliminary data.</text>
</comment>
<evidence type="ECO:0000313" key="2">
    <source>
        <dbReference type="Proteomes" id="UP001301152"/>
    </source>
</evidence>
<dbReference type="Proteomes" id="UP001301152">
    <property type="component" value="Unassembled WGS sequence"/>
</dbReference>
<keyword evidence="2" id="KW-1185">Reference proteome</keyword>
<evidence type="ECO:0000313" key="1">
    <source>
        <dbReference type="EMBL" id="MCX2562907.1"/>
    </source>
</evidence>
<accession>A0ABT3QC95</accession>
<gene>
    <name evidence="1" type="ORF">OQ497_02825</name>
</gene>
<organism evidence="1 2">
    <name type="scientific">Acetobacter thailandicus</name>
    <dbReference type="NCBI Taxonomy" id="1502842"/>
    <lineage>
        <taxon>Bacteria</taxon>
        <taxon>Pseudomonadati</taxon>
        <taxon>Pseudomonadota</taxon>
        <taxon>Alphaproteobacteria</taxon>
        <taxon>Acetobacterales</taxon>
        <taxon>Acetobacteraceae</taxon>
        <taxon>Acetobacter</taxon>
    </lineage>
</organism>
<dbReference type="EMBL" id="JAPIUZ010000001">
    <property type="protein sequence ID" value="MCX2562907.1"/>
    <property type="molecule type" value="Genomic_DNA"/>
</dbReference>